<feature type="transmembrane region" description="Helical" evidence="7">
    <location>
        <begin position="170"/>
        <end position="194"/>
    </location>
</feature>
<feature type="region of interest" description="Disordered" evidence="8">
    <location>
        <begin position="1"/>
        <end position="21"/>
    </location>
</feature>
<evidence type="ECO:0000256" key="4">
    <source>
        <dbReference type="ARBA" id="ARBA00022692"/>
    </source>
</evidence>
<evidence type="ECO:0000313" key="9">
    <source>
        <dbReference type="EMBL" id="TSH90248.1"/>
    </source>
</evidence>
<evidence type="ECO:0000256" key="3">
    <source>
        <dbReference type="ARBA" id="ARBA00022519"/>
    </source>
</evidence>
<feature type="transmembrane region" description="Helical" evidence="7">
    <location>
        <begin position="242"/>
        <end position="263"/>
    </location>
</feature>
<gene>
    <name evidence="9" type="ORF">FOZ76_20650</name>
</gene>
<keyword evidence="6 7" id="KW-0472">Membrane</keyword>
<feature type="transmembrane region" description="Helical" evidence="7">
    <location>
        <begin position="275"/>
        <end position="306"/>
    </location>
</feature>
<evidence type="ECO:0000256" key="8">
    <source>
        <dbReference type="SAM" id="MobiDB-lite"/>
    </source>
</evidence>
<dbReference type="InterPro" id="IPR017039">
    <property type="entry name" value="Virul_fac_BrkB"/>
</dbReference>
<evidence type="ECO:0000313" key="10">
    <source>
        <dbReference type="Proteomes" id="UP000318405"/>
    </source>
</evidence>
<dbReference type="PANTHER" id="PTHR30213:SF0">
    <property type="entry name" value="UPF0761 MEMBRANE PROTEIN YIHY"/>
    <property type="match status" value="1"/>
</dbReference>
<feature type="region of interest" description="Disordered" evidence="8">
    <location>
        <begin position="444"/>
        <end position="476"/>
    </location>
</feature>
<evidence type="ECO:0000256" key="6">
    <source>
        <dbReference type="ARBA" id="ARBA00023136"/>
    </source>
</evidence>
<dbReference type="HAMAP" id="MF_00672">
    <property type="entry name" value="UPF0761"/>
    <property type="match status" value="1"/>
</dbReference>
<dbReference type="EMBL" id="VLTJ01000039">
    <property type="protein sequence ID" value="TSH90248.1"/>
    <property type="molecule type" value="Genomic_DNA"/>
</dbReference>
<sequence>MNPADLPAREGARSSSQACPLRSAPPPFWRRLPRRVWSYRPRAVARLLRFSATRAGEQHVGQVAAALTFTTVLSLVPLLAVVFALFTAFPLFAQFRLALDEFMVKSLMPVTVADTVMGYLNQFAKQASRLSTLGGIFVFVTAVSLILTIDKAFNDIWHVRRQRTFVQRMLVYWAVLSLGPIMLGASLWTTSFLARESLGLVGDLSALAGLALTFVPMLVTGFCITIIFLVVPNRYVAWRDALLGGFGTAVVLELMKTGMAWYLTRFPTYTMVYGAFAILPIFLLWLYLSWLVVLFGATVAASMPLVRLGRREPNRRPGAAYLDALAVLNELTEARGNVPPGLAMRTLVHRLHLNHDELTSVLETLEGIGYVARLGEGAKERWALVCDPATATLGPVFDRLLLDRGQPGFAGDEELQRIAYQAWRGAADGRLPTIAEAFAEAPPALPRGDRMTKVHGTLPVPGDDHVESSGNPSRQG</sequence>
<keyword evidence="2 7" id="KW-1003">Cell membrane</keyword>
<dbReference type="RefSeq" id="WP_143950163.1">
    <property type="nucleotide sequence ID" value="NZ_BAABMB010000003.1"/>
</dbReference>
<evidence type="ECO:0000256" key="1">
    <source>
        <dbReference type="ARBA" id="ARBA00004651"/>
    </source>
</evidence>
<dbReference type="Proteomes" id="UP000318405">
    <property type="component" value="Unassembled WGS sequence"/>
</dbReference>
<dbReference type="OrthoDB" id="9808671at2"/>
<proteinExistence type="inferred from homology"/>
<name>A0A556ABI6_9BURK</name>
<dbReference type="PANTHER" id="PTHR30213">
    <property type="entry name" value="INNER MEMBRANE PROTEIN YHJD"/>
    <property type="match status" value="1"/>
</dbReference>
<evidence type="ECO:0000256" key="5">
    <source>
        <dbReference type="ARBA" id="ARBA00022989"/>
    </source>
</evidence>
<dbReference type="NCBIfam" id="TIGR00765">
    <property type="entry name" value="yihY_not_rbn"/>
    <property type="match status" value="1"/>
</dbReference>
<keyword evidence="3" id="KW-0997">Cell inner membrane</keyword>
<feature type="transmembrane region" description="Helical" evidence="7">
    <location>
        <begin position="206"/>
        <end position="230"/>
    </location>
</feature>
<comment type="similarity">
    <text evidence="7">Belongs to the UPF0761 family.</text>
</comment>
<feature type="transmembrane region" description="Helical" evidence="7">
    <location>
        <begin position="130"/>
        <end position="149"/>
    </location>
</feature>
<dbReference type="InterPro" id="IPR023679">
    <property type="entry name" value="UPF0761_bac"/>
</dbReference>
<dbReference type="AlphaFoldDB" id="A0A556ABI6"/>
<feature type="transmembrane region" description="Helical" evidence="7">
    <location>
        <begin position="63"/>
        <end position="93"/>
    </location>
</feature>
<keyword evidence="4 7" id="KW-0812">Transmembrane</keyword>
<comment type="caution">
    <text evidence="9">The sequence shown here is derived from an EMBL/GenBank/DDBJ whole genome shotgun (WGS) entry which is preliminary data.</text>
</comment>
<organism evidence="9 10">
    <name type="scientific">Verticiella sediminum</name>
    <dbReference type="NCBI Taxonomy" id="1247510"/>
    <lineage>
        <taxon>Bacteria</taxon>
        <taxon>Pseudomonadati</taxon>
        <taxon>Pseudomonadota</taxon>
        <taxon>Betaproteobacteria</taxon>
        <taxon>Burkholderiales</taxon>
        <taxon>Alcaligenaceae</taxon>
        <taxon>Verticiella</taxon>
    </lineage>
</organism>
<keyword evidence="10" id="KW-1185">Reference proteome</keyword>
<accession>A0A556ABI6</accession>
<evidence type="ECO:0000256" key="7">
    <source>
        <dbReference type="HAMAP-Rule" id="MF_00672"/>
    </source>
</evidence>
<reference evidence="9 10" key="1">
    <citation type="submission" date="2019-07" db="EMBL/GenBank/DDBJ databases">
        <title>Qingshengfaniella alkalisoli gen. nov., sp. nov., isolated from saline soil.</title>
        <authorList>
            <person name="Xu L."/>
            <person name="Huang X.-X."/>
            <person name="Sun J.-Q."/>
        </authorList>
    </citation>
    <scope>NUCLEOTIDE SEQUENCE [LARGE SCALE GENOMIC DNA]</scope>
    <source>
        <strain evidence="9 10">DSM 27279</strain>
    </source>
</reference>
<dbReference type="GO" id="GO:0005886">
    <property type="term" value="C:plasma membrane"/>
    <property type="evidence" value="ECO:0007669"/>
    <property type="project" value="UniProtKB-SubCell"/>
</dbReference>
<evidence type="ECO:0000256" key="2">
    <source>
        <dbReference type="ARBA" id="ARBA00022475"/>
    </source>
</evidence>
<comment type="subcellular location">
    <subcellularLocation>
        <location evidence="1 7">Cell membrane</location>
        <topology evidence="1 7">Multi-pass membrane protein</topology>
    </subcellularLocation>
</comment>
<protein>
    <recommendedName>
        <fullName evidence="7">UPF0761 membrane protein FOZ76_20650</fullName>
    </recommendedName>
</protein>
<keyword evidence="5 7" id="KW-1133">Transmembrane helix</keyword>
<dbReference type="Pfam" id="PF03631">
    <property type="entry name" value="Virul_fac_BrkB"/>
    <property type="match status" value="1"/>
</dbReference>